<reference evidence="2 3" key="1">
    <citation type="submission" date="2021-06" db="EMBL/GenBank/DDBJ databases">
        <title>Caerostris darwini draft genome.</title>
        <authorList>
            <person name="Kono N."/>
            <person name="Arakawa K."/>
        </authorList>
    </citation>
    <scope>NUCLEOTIDE SEQUENCE [LARGE SCALE GENOMIC DNA]</scope>
</reference>
<comment type="caution">
    <text evidence="2">The sequence shown here is derived from an EMBL/GenBank/DDBJ whole genome shotgun (WGS) entry which is preliminary data.</text>
</comment>
<dbReference type="AlphaFoldDB" id="A0AAV4U9Y0"/>
<evidence type="ECO:0000256" key="1">
    <source>
        <dbReference type="SAM" id="MobiDB-lite"/>
    </source>
</evidence>
<organism evidence="2 3">
    <name type="scientific">Caerostris darwini</name>
    <dbReference type="NCBI Taxonomy" id="1538125"/>
    <lineage>
        <taxon>Eukaryota</taxon>
        <taxon>Metazoa</taxon>
        <taxon>Ecdysozoa</taxon>
        <taxon>Arthropoda</taxon>
        <taxon>Chelicerata</taxon>
        <taxon>Arachnida</taxon>
        <taxon>Araneae</taxon>
        <taxon>Araneomorphae</taxon>
        <taxon>Entelegynae</taxon>
        <taxon>Araneoidea</taxon>
        <taxon>Araneidae</taxon>
        <taxon>Caerostris</taxon>
    </lineage>
</organism>
<protein>
    <submittedName>
        <fullName evidence="2">Uncharacterized protein</fullName>
    </submittedName>
</protein>
<dbReference type="Proteomes" id="UP001054837">
    <property type="component" value="Unassembled WGS sequence"/>
</dbReference>
<proteinExistence type="predicted"/>
<evidence type="ECO:0000313" key="2">
    <source>
        <dbReference type="EMBL" id="GIY54580.1"/>
    </source>
</evidence>
<sequence length="109" mass="12555">MGEKKQVSNHRPNFPVAVKKVFCNVFTGCGSRSSKRTAELGTSESFDRRSKRSISYNPKSFSELINDLLDPNYIENIYENDKENYNNVIPFLTDLSEEKQIQEELNPMS</sequence>
<dbReference type="Pfam" id="PF11105">
    <property type="entry name" value="CCAP"/>
    <property type="match status" value="1"/>
</dbReference>
<feature type="region of interest" description="Disordered" evidence="1">
    <location>
        <begin position="30"/>
        <end position="52"/>
    </location>
</feature>
<dbReference type="InterPro" id="IPR024276">
    <property type="entry name" value="CCAP"/>
</dbReference>
<dbReference type="EMBL" id="BPLQ01010945">
    <property type="protein sequence ID" value="GIY54580.1"/>
    <property type="molecule type" value="Genomic_DNA"/>
</dbReference>
<accession>A0AAV4U9Y0</accession>
<evidence type="ECO:0000313" key="3">
    <source>
        <dbReference type="Proteomes" id="UP001054837"/>
    </source>
</evidence>
<keyword evidence="3" id="KW-1185">Reference proteome</keyword>
<name>A0AAV4U9Y0_9ARAC</name>
<gene>
    <name evidence="2" type="ORF">CDAR_115371</name>
</gene>